<dbReference type="InterPro" id="IPR015422">
    <property type="entry name" value="PyrdxlP-dep_Trfase_small"/>
</dbReference>
<evidence type="ECO:0000313" key="9">
    <source>
        <dbReference type="Proteomes" id="UP000030993"/>
    </source>
</evidence>
<dbReference type="PANTHER" id="PTHR11879:SF22">
    <property type="entry name" value="ASPARTATE AMINOTRANSFERASE, MITOCHONDRIAL"/>
    <property type="match status" value="1"/>
</dbReference>
<keyword evidence="5 8" id="KW-0808">Transferase</keyword>
<comment type="caution">
    <text evidence="8">The sequence shown here is derived from an EMBL/GenBank/DDBJ whole genome shotgun (WGS) entry which is preliminary data.</text>
</comment>
<dbReference type="InterPro" id="IPR015424">
    <property type="entry name" value="PyrdxlP-dep_Trfase"/>
</dbReference>
<sequence>MSSQVASHRVGKKLVDVIFGASGACNEAIKVHGAEKVTNATVGSIIGEDGKLACLPTMEKAFRGLKISDVAAYAPPAGLPAYLDAVIGLTFADNKPEGHIAACATSGGTGALHMAIQNYSEIGDQVLTSDWFWGTYNPLCQEAGRTLATYQLFDENQNYNVKALEAKVEELFAKQDSLLIIINTPAHNPTGYSLTDEEWTKVLDMSKTWAAKGKKVNLMVDIAYIDYAGEKNETRRFMKQFSNLPENIFVMFAFSMSKGYTMYGQRTGALIGLSSSAELIEEFKNVTKFTGRATWSNINRGAQTLLTTIQQDSAMLAQFEKERDELYGVIRDRAAIFMKEAEECGLKALPYKAGFFISVPAKDSAAVCEKMHEDLIFAVPLKKGVRIAVCSIPKAKMYGMAAKVLKALKAVEG</sequence>
<dbReference type="GO" id="GO:0006520">
    <property type="term" value="P:amino acid metabolic process"/>
    <property type="evidence" value="ECO:0007669"/>
    <property type="project" value="InterPro"/>
</dbReference>
<proteinExistence type="inferred from homology"/>
<organism evidence="8 9">
    <name type="scientific">Anaerovibrio lipolyticus</name>
    <dbReference type="NCBI Taxonomy" id="82374"/>
    <lineage>
        <taxon>Bacteria</taxon>
        <taxon>Bacillati</taxon>
        <taxon>Bacillota</taxon>
        <taxon>Negativicutes</taxon>
        <taxon>Selenomonadales</taxon>
        <taxon>Selenomonadaceae</taxon>
        <taxon>Anaerovibrio</taxon>
    </lineage>
</organism>
<dbReference type="Gene3D" id="3.90.1150.10">
    <property type="entry name" value="Aspartate Aminotransferase, domain 1"/>
    <property type="match status" value="1"/>
</dbReference>
<comment type="subunit">
    <text evidence="3">Homodimer.</text>
</comment>
<feature type="domain" description="Aminotransferase class I/classII large" evidence="7">
    <location>
        <begin position="41"/>
        <end position="397"/>
    </location>
</feature>
<evidence type="ECO:0000256" key="4">
    <source>
        <dbReference type="ARBA" id="ARBA00022576"/>
    </source>
</evidence>
<dbReference type="GO" id="GO:0042802">
    <property type="term" value="F:identical protein binding"/>
    <property type="evidence" value="ECO:0007669"/>
    <property type="project" value="TreeGrafter"/>
</dbReference>
<evidence type="ECO:0000313" key="8">
    <source>
        <dbReference type="EMBL" id="KHM52460.1"/>
    </source>
</evidence>
<dbReference type="InterPro" id="IPR004839">
    <property type="entry name" value="Aminotransferase_I/II_large"/>
</dbReference>
<evidence type="ECO:0000259" key="7">
    <source>
        <dbReference type="Pfam" id="PF00155"/>
    </source>
</evidence>
<comment type="similarity">
    <text evidence="2">Belongs to the class-I pyridoxal-phosphate-dependent aminotransferase family.</text>
</comment>
<dbReference type="GO" id="GO:0008483">
    <property type="term" value="F:transaminase activity"/>
    <property type="evidence" value="ECO:0007669"/>
    <property type="project" value="UniProtKB-KW"/>
</dbReference>
<protein>
    <submittedName>
        <fullName evidence="8">Aminotransferase</fullName>
    </submittedName>
</protein>
<dbReference type="STRING" id="82374.NZ47_04760"/>
<dbReference type="InterPro" id="IPR000796">
    <property type="entry name" value="Asp_trans"/>
</dbReference>
<accession>A0A0B2JVT0</accession>
<dbReference type="InterPro" id="IPR015421">
    <property type="entry name" value="PyrdxlP-dep_Trfase_major"/>
</dbReference>
<evidence type="ECO:0000256" key="1">
    <source>
        <dbReference type="ARBA" id="ARBA00001933"/>
    </source>
</evidence>
<dbReference type="eggNOG" id="COG1448">
    <property type="taxonomic scope" value="Bacteria"/>
</dbReference>
<keyword evidence="4 8" id="KW-0032">Aminotransferase</keyword>
<name>A0A0B2JVT0_9FIRM</name>
<dbReference type="SUPFAM" id="SSF53383">
    <property type="entry name" value="PLP-dependent transferases"/>
    <property type="match status" value="1"/>
</dbReference>
<evidence type="ECO:0000256" key="3">
    <source>
        <dbReference type="ARBA" id="ARBA00011738"/>
    </source>
</evidence>
<dbReference type="AlphaFoldDB" id="A0A0B2JVT0"/>
<dbReference type="GO" id="GO:0030170">
    <property type="term" value="F:pyridoxal phosphate binding"/>
    <property type="evidence" value="ECO:0007669"/>
    <property type="project" value="InterPro"/>
</dbReference>
<dbReference type="Pfam" id="PF00155">
    <property type="entry name" value="Aminotran_1_2"/>
    <property type="match status" value="1"/>
</dbReference>
<dbReference type="EMBL" id="JSCE01000092">
    <property type="protein sequence ID" value="KHM52460.1"/>
    <property type="molecule type" value="Genomic_DNA"/>
</dbReference>
<evidence type="ECO:0000256" key="5">
    <source>
        <dbReference type="ARBA" id="ARBA00022679"/>
    </source>
</evidence>
<dbReference type="RefSeq" id="WP_039207020.1">
    <property type="nucleotide sequence ID" value="NZ_CAMKSO010000163.1"/>
</dbReference>
<evidence type="ECO:0000256" key="6">
    <source>
        <dbReference type="ARBA" id="ARBA00022898"/>
    </source>
</evidence>
<dbReference type="Gene3D" id="3.40.640.10">
    <property type="entry name" value="Type I PLP-dependent aspartate aminotransferase-like (Major domain)"/>
    <property type="match status" value="1"/>
</dbReference>
<comment type="cofactor">
    <cofactor evidence="1">
        <name>pyridoxal 5'-phosphate</name>
        <dbReference type="ChEBI" id="CHEBI:597326"/>
    </cofactor>
</comment>
<evidence type="ECO:0000256" key="2">
    <source>
        <dbReference type="ARBA" id="ARBA00007441"/>
    </source>
</evidence>
<dbReference type="PANTHER" id="PTHR11879">
    <property type="entry name" value="ASPARTATE AMINOTRANSFERASE"/>
    <property type="match status" value="1"/>
</dbReference>
<reference evidence="8 9" key="1">
    <citation type="journal article" date="2013" name="PLoS ONE">
        <title>Identification and characterization of three novel lipases belonging to families II and V from Anaerovibrio lipolyticus 5ST.</title>
        <authorList>
            <person name="Prive F."/>
            <person name="Kaderbhai N.N."/>
            <person name="Girdwood S."/>
            <person name="Worgan H.J."/>
            <person name="Pinloche E."/>
            <person name="Scollan N.D."/>
            <person name="Huws S.A."/>
            <person name="Newbold C.J."/>
        </authorList>
    </citation>
    <scope>NUCLEOTIDE SEQUENCE [LARGE SCALE GENOMIC DNA]</scope>
    <source>
        <strain evidence="8 9">5S</strain>
    </source>
</reference>
<dbReference type="Proteomes" id="UP000030993">
    <property type="component" value="Unassembled WGS sequence"/>
</dbReference>
<keyword evidence="6" id="KW-0663">Pyridoxal phosphate</keyword>
<gene>
    <name evidence="8" type="ORF">NZ47_04760</name>
</gene>
<keyword evidence="9" id="KW-1185">Reference proteome</keyword>
<dbReference type="CDD" id="cd00609">
    <property type="entry name" value="AAT_like"/>
    <property type="match status" value="1"/>
</dbReference>